<evidence type="ECO:0000313" key="2">
    <source>
        <dbReference type="EMBL" id="KJH71059.1"/>
    </source>
</evidence>
<dbReference type="EMBL" id="JYON01000015">
    <property type="protein sequence ID" value="KJH71059.1"/>
    <property type="molecule type" value="Genomic_DNA"/>
</dbReference>
<keyword evidence="1" id="KW-0812">Transmembrane</keyword>
<comment type="caution">
    <text evidence="2">The sequence shown here is derived from an EMBL/GenBank/DDBJ whole genome shotgun (WGS) entry which is preliminary data.</text>
</comment>
<dbReference type="AlphaFoldDB" id="A0A0D8ZRB8"/>
<reference evidence="2 3" key="1">
    <citation type="submission" date="2015-02" db="EMBL/GenBank/DDBJ databases">
        <title>Draft genome of a novel marine cyanobacterium (Chroococcales) isolated from South Atlantic Ocean.</title>
        <authorList>
            <person name="Rigonato J."/>
            <person name="Alvarenga D.O."/>
            <person name="Branco L.H."/>
            <person name="Varani A.M."/>
            <person name="Brandini F.P."/>
            <person name="Fiore M.F."/>
        </authorList>
    </citation>
    <scope>NUCLEOTIDE SEQUENCE [LARGE SCALE GENOMIC DNA]</scope>
    <source>
        <strain evidence="2 3">CENA595</strain>
    </source>
</reference>
<evidence type="ECO:0000313" key="3">
    <source>
        <dbReference type="Proteomes" id="UP000032452"/>
    </source>
</evidence>
<keyword evidence="1" id="KW-1133">Transmembrane helix</keyword>
<sequence>MHKVSVVAKQSDPQNSEIQAENKFKRHETIQELEHDVIDGGVLGGMTGILIGLTMLLVLGVGASHFWEPKPLSLGLWLEHSMQVLQG</sequence>
<organism evidence="2 3">
    <name type="scientific">Aliterella atlantica CENA595</name>
    <dbReference type="NCBI Taxonomy" id="1618023"/>
    <lineage>
        <taxon>Bacteria</taxon>
        <taxon>Bacillati</taxon>
        <taxon>Cyanobacteriota</taxon>
        <taxon>Cyanophyceae</taxon>
        <taxon>Chroococcidiopsidales</taxon>
        <taxon>Aliterellaceae</taxon>
        <taxon>Aliterella</taxon>
    </lineage>
</organism>
<keyword evidence="1" id="KW-0472">Membrane</keyword>
<name>A0A0D8ZRB8_9CYAN</name>
<feature type="transmembrane region" description="Helical" evidence="1">
    <location>
        <begin position="42"/>
        <end position="67"/>
    </location>
</feature>
<dbReference type="Proteomes" id="UP000032452">
    <property type="component" value="Unassembled WGS sequence"/>
</dbReference>
<accession>A0A0D8ZRB8</accession>
<dbReference type="STRING" id="1618023.UH38_14850"/>
<gene>
    <name evidence="2" type="ORF">UH38_14850</name>
</gene>
<dbReference type="RefSeq" id="WP_045055445.1">
    <property type="nucleotide sequence ID" value="NZ_CAWMDP010000060.1"/>
</dbReference>
<keyword evidence="3" id="KW-1185">Reference proteome</keyword>
<protein>
    <submittedName>
        <fullName evidence="2">Uncharacterized protein</fullName>
    </submittedName>
</protein>
<proteinExistence type="predicted"/>
<evidence type="ECO:0000256" key="1">
    <source>
        <dbReference type="SAM" id="Phobius"/>
    </source>
</evidence>